<sequence>MPPKSSLYESPGFWRDFAVATYEITAPSSAMMAEIIEKARAMGGWDINQNGLYRNMPPSTYEQPGLWRDIALAMYEHWSPSKMDLGQITETAKELGGWNLTASGL</sequence>
<accession>A0A423WSD6</accession>
<reference evidence="1 2" key="1">
    <citation type="submission" date="2015-09" db="EMBL/GenBank/DDBJ databases">
        <title>Host preference determinants of Valsa canker pathogens revealed by comparative genomics.</title>
        <authorList>
            <person name="Yin Z."/>
            <person name="Huang L."/>
        </authorList>
    </citation>
    <scope>NUCLEOTIDE SEQUENCE [LARGE SCALE GENOMIC DNA]</scope>
    <source>
        <strain evidence="1 2">03-1</strain>
    </source>
</reference>
<organism evidence="1 2">
    <name type="scientific">Cytospora schulzeri</name>
    <dbReference type="NCBI Taxonomy" id="448051"/>
    <lineage>
        <taxon>Eukaryota</taxon>
        <taxon>Fungi</taxon>
        <taxon>Dikarya</taxon>
        <taxon>Ascomycota</taxon>
        <taxon>Pezizomycotina</taxon>
        <taxon>Sordariomycetes</taxon>
        <taxon>Sordariomycetidae</taxon>
        <taxon>Diaporthales</taxon>
        <taxon>Cytosporaceae</taxon>
        <taxon>Cytospora</taxon>
    </lineage>
</organism>
<evidence type="ECO:0000313" key="2">
    <source>
        <dbReference type="Proteomes" id="UP000283895"/>
    </source>
</evidence>
<proteinExistence type="predicted"/>
<keyword evidence="2" id="KW-1185">Reference proteome</keyword>
<dbReference type="AlphaFoldDB" id="A0A423WSD6"/>
<name>A0A423WSD6_9PEZI</name>
<evidence type="ECO:0000313" key="1">
    <source>
        <dbReference type="EMBL" id="ROW06423.1"/>
    </source>
</evidence>
<dbReference type="Proteomes" id="UP000283895">
    <property type="component" value="Unassembled WGS sequence"/>
</dbReference>
<comment type="caution">
    <text evidence="1">The sequence shown here is derived from an EMBL/GenBank/DDBJ whole genome shotgun (WGS) entry which is preliminary data.</text>
</comment>
<dbReference type="OrthoDB" id="4525115at2759"/>
<dbReference type="EMBL" id="LKEA01000010">
    <property type="protein sequence ID" value="ROW06423.1"/>
    <property type="molecule type" value="Genomic_DNA"/>
</dbReference>
<protein>
    <submittedName>
        <fullName evidence="1">Uncharacterized protein</fullName>
    </submittedName>
</protein>
<gene>
    <name evidence="1" type="ORF">VMCG_04424</name>
</gene>